<dbReference type="AlphaFoldDB" id="A0A1H7EUZ9"/>
<protein>
    <submittedName>
        <fullName evidence="3">Uncharacterized protein</fullName>
    </submittedName>
</protein>
<feature type="compositionally biased region" description="Acidic residues" evidence="1">
    <location>
        <begin position="41"/>
        <end position="56"/>
    </location>
</feature>
<proteinExistence type="predicted"/>
<evidence type="ECO:0000313" key="4">
    <source>
        <dbReference type="Proteomes" id="UP000182321"/>
    </source>
</evidence>
<sequence length="222" mass="24404">MKKLLVCCLCGLLLVGCGQSNADNTSELENSEETNQVQESVESEPDEEEETTEAEPEIAEYPLNLDISGCDTFTQIVDTVLEPGMGYTNETIGDTDALLVCTFAYDNMDGNMAAIDSAIYVYNDGVPECIGNVSSIGTAYPLAVKDGYLYVGIYHGTAKYTIENNELIEVESSWIEYDDDGNEEFYYHEVAGEETKSESSDAVDTIQSEYDEATILNFDVIQ</sequence>
<feature type="region of interest" description="Disordered" evidence="1">
    <location>
        <begin position="23"/>
        <end position="56"/>
    </location>
</feature>
<dbReference type="Proteomes" id="UP000182321">
    <property type="component" value="Unassembled WGS sequence"/>
</dbReference>
<dbReference type="EMBL" id="FNZX01000003">
    <property type="protein sequence ID" value="SEK17454.1"/>
    <property type="molecule type" value="Genomic_DNA"/>
</dbReference>
<organism evidence="3 4">
    <name type="scientific">Pseudobutyrivibrio ruminis</name>
    <dbReference type="NCBI Taxonomy" id="46206"/>
    <lineage>
        <taxon>Bacteria</taxon>
        <taxon>Bacillati</taxon>
        <taxon>Bacillota</taxon>
        <taxon>Clostridia</taxon>
        <taxon>Lachnospirales</taxon>
        <taxon>Lachnospiraceae</taxon>
        <taxon>Pseudobutyrivibrio</taxon>
    </lineage>
</organism>
<gene>
    <name evidence="3" type="ORF">SAMN02910377_00012</name>
</gene>
<evidence type="ECO:0000256" key="2">
    <source>
        <dbReference type="SAM" id="SignalP"/>
    </source>
</evidence>
<keyword evidence="4" id="KW-1185">Reference proteome</keyword>
<feature type="signal peptide" evidence="2">
    <location>
        <begin position="1"/>
        <end position="22"/>
    </location>
</feature>
<feature type="compositionally biased region" description="Low complexity" evidence="1">
    <location>
        <begin position="23"/>
        <end position="40"/>
    </location>
</feature>
<evidence type="ECO:0000313" key="3">
    <source>
        <dbReference type="EMBL" id="SEK17454.1"/>
    </source>
</evidence>
<evidence type="ECO:0000256" key="1">
    <source>
        <dbReference type="SAM" id="MobiDB-lite"/>
    </source>
</evidence>
<dbReference type="PROSITE" id="PS51257">
    <property type="entry name" value="PROKAR_LIPOPROTEIN"/>
    <property type="match status" value="1"/>
</dbReference>
<dbReference type="RefSeq" id="WP_074788581.1">
    <property type="nucleotide sequence ID" value="NZ_FNZX01000003.1"/>
</dbReference>
<feature type="chain" id="PRO_5010381206" evidence="2">
    <location>
        <begin position="23"/>
        <end position="222"/>
    </location>
</feature>
<reference evidence="4" key="1">
    <citation type="submission" date="2016-10" db="EMBL/GenBank/DDBJ databases">
        <authorList>
            <person name="Varghese N."/>
        </authorList>
    </citation>
    <scope>NUCLEOTIDE SEQUENCE [LARGE SCALE GENOMIC DNA]</scope>
    <source>
        <strain evidence="4">ACV-9</strain>
    </source>
</reference>
<accession>A0A1H7EUZ9</accession>
<name>A0A1H7EUZ9_9FIRM</name>
<keyword evidence="2" id="KW-0732">Signal</keyword>